<evidence type="ECO:0000313" key="3">
    <source>
        <dbReference type="Proteomes" id="UP000309668"/>
    </source>
</evidence>
<reference evidence="2 3" key="1">
    <citation type="submission" date="2019-05" db="EMBL/GenBank/DDBJ databases">
        <title>Erythrobacter marisflavi sp. nov., isolated from isolated from water of an estuary environment.</title>
        <authorList>
            <person name="Yoon J.-H."/>
        </authorList>
    </citation>
    <scope>NUCLEOTIDE SEQUENCE [LARGE SCALE GENOMIC DNA]</scope>
    <source>
        <strain evidence="2 3">KEM-5</strain>
    </source>
</reference>
<organism evidence="2 3">
    <name type="scientific">Qipengyuania marisflavi</name>
    <dbReference type="NCBI Taxonomy" id="2486356"/>
    <lineage>
        <taxon>Bacteria</taxon>
        <taxon>Pseudomonadati</taxon>
        <taxon>Pseudomonadota</taxon>
        <taxon>Alphaproteobacteria</taxon>
        <taxon>Sphingomonadales</taxon>
        <taxon>Erythrobacteraceae</taxon>
        <taxon>Qipengyuania</taxon>
    </lineage>
</organism>
<feature type="transmembrane region" description="Helical" evidence="1">
    <location>
        <begin position="12"/>
        <end position="28"/>
    </location>
</feature>
<dbReference type="RefSeq" id="WP_138618781.1">
    <property type="nucleotide sequence ID" value="NZ_VCAO01000006.1"/>
</dbReference>
<feature type="transmembrane region" description="Helical" evidence="1">
    <location>
        <begin position="48"/>
        <end position="66"/>
    </location>
</feature>
<evidence type="ECO:0000256" key="1">
    <source>
        <dbReference type="SAM" id="Phobius"/>
    </source>
</evidence>
<evidence type="ECO:0000313" key="2">
    <source>
        <dbReference type="EMBL" id="TMM46699.1"/>
    </source>
</evidence>
<dbReference type="EMBL" id="VCAO01000006">
    <property type="protein sequence ID" value="TMM46699.1"/>
    <property type="molecule type" value="Genomic_DNA"/>
</dbReference>
<proteinExistence type="predicted"/>
<name>A0A5S3P224_9SPHN</name>
<protein>
    <submittedName>
        <fullName evidence="2">Uncharacterized protein</fullName>
    </submittedName>
</protein>
<keyword evidence="3" id="KW-1185">Reference proteome</keyword>
<sequence>MSTINQISRGRAGFLLLLGIAFAAWQLTEFHHVQEKLSGSAFSMIGPMALTLLTLAVVALLTPIFARPRMSTEDELTRQNRRRAFTWGYCLMIGANLIALFVASNTTVPAHDLLRAMLIVGLSLPIIGFALMERAVPDDE</sequence>
<keyword evidence="1" id="KW-0812">Transmembrane</keyword>
<gene>
    <name evidence="2" type="ORF">FEV51_10730</name>
</gene>
<dbReference type="Proteomes" id="UP000309668">
    <property type="component" value="Unassembled WGS sequence"/>
</dbReference>
<feature type="transmembrane region" description="Helical" evidence="1">
    <location>
        <begin position="113"/>
        <end position="132"/>
    </location>
</feature>
<dbReference type="OrthoDB" id="7572612at2"/>
<keyword evidence="1" id="KW-0472">Membrane</keyword>
<comment type="caution">
    <text evidence="2">The sequence shown here is derived from an EMBL/GenBank/DDBJ whole genome shotgun (WGS) entry which is preliminary data.</text>
</comment>
<dbReference type="AlphaFoldDB" id="A0A5S3P224"/>
<feature type="transmembrane region" description="Helical" evidence="1">
    <location>
        <begin position="87"/>
        <end position="107"/>
    </location>
</feature>
<keyword evidence="1" id="KW-1133">Transmembrane helix</keyword>
<accession>A0A5S3P224</accession>